<sequence>MIVSERQTIAKSPIQTVTKSGSYNVIASSSKGESCEYKRVEAQIKCQDRTEVAHVLESPDVAELEKRAEDLRDLLLENRTALSEQEMRLLKGLFNSNKQLIALNKKTSPLILVALASLLEPLIENPAYAQDIESIVKSLLKSPSTSLRYAALDIITAGLGIVPVADSLLKEAKILLKNEEPGYVLEYLESL</sequence>
<protein>
    <recommendedName>
        <fullName evidence="3">PBS lyase HEAT-like repeat protein</fullName>
    </recommendedName>
</protein>
<dbReference type="HOGENOM" id="CLU_1419198_0_0_3"/>
<name>K9UBS9_CHAP6</name>
<dbReference type="EMBL" id="CP003600">
    <property type="protein sequence ID" value="AFY92572.1"/>
    <property type="molecule type" value="Genomic_DNA"/>
</dbReference>
<evidence type="ECO:0008006" key="3">
    <source>
        <dbReference type="Google" id="ProtNLM"/>
    </source>
</evidence>
<keyword evidence="2" id="KW-1185">Reference proteome</keyword>
<evidence type="ECO:0000313" key="1">
    <source>
        <dbReference type="EMBL" id="AFY92572.1"/>
    </source>
</evidence>
<dbReference type="STRING" id="1173020.Cha6605_1394"/>
<dbReference type="Proteomes" id="UP000010366">
    <property type="component" value="Chromosome"/>
</dbReference>
<proteinExistence type="predicted"/>
<evidence type="ECO:0000313" key="2">
    <source>
        <dbReference type="Proteomes" id="UP000010366"/>
    </source>
</evidence>
<organism evidence="1 2">
    <name type="scientific">Chamaesiphon minutus (strain ATCC 27169 / PCC 6605)</name>
    <dbReference type="NCBI Taxonomy" id="1173020"/>
    <lineage>
        <taxon>Bacteria</taxon>
        <taxon>Bacillati</taxon>
        <taxon>Cyanobacteriota</taxon>
        <taxon>Cyanophyceae</taxon>
        <taxon>Gomontiellales</taxon>
        <taxon>Chamaesiphonaceae</taxon>
        <taxon>Chamaesiphon</taxon>
    </lineage>
</organism>
<accession>K9UBS9</accession>
<reference evidence="1 2" key="1">
    <citation type="submission" date="2012-05" db="EMBL/GenBank/DDBJ databases">
        <title>Finished chromosome of genome of Chamaesiphon sp. PCC 6605.</title>
        <authorList>
            <consortium name="US DOE Joint Genome Institute"/>
            <person name="Gugger M."/>
            <person name="Coursin T."/>
            <person name="Rippka R."/>
            <person name="Tandeau De Marsac N."/>
            <person name="Huntemann M."/>
            <person name="Wei C.-L."/>
            <person name="Han J."/>
            <person name="Detter J.C."/>
            <person name="Han C."/>
            <person name="Tapia R."/>
            <person name="Chen A."/>
            <person name="Kyrpides N."/>
            <person name="Mavromatis K."/>
            <person name="Markowitz V."/>
            <person name="Szeto E."/>
            <person name="Ivanova N."/>
            <person name="Pagani I."/>
            <person name="Pati A."/>
            <person name="Goodwin L."/>
            <person name="Nordberg H.P."/>
            <person name="Cantor M.N."/>
            <person name="Hua S.X."/>
            <person name="Woyke T."/>
            <person name="Kerfeld C.A."/>
        </authorList>
    </citation>
    <scope>NUCLEOTIDE SEQUENCE [LARGE SCALE GENOMIC DNA]</scope>
    <source>
        <strain evidence="2">ATCC 27169 / PCC 6605</strain>
    </source>
</reference>
<dbReference type="AlphaFoldDB" id="K9UBS9"/>
<gene>
    <name evidence="1" type="ORF">Cha6605_1394</name>
</gene>
<dbReference type="KEGG" id="cmp:Cha6605_1394"/>
<dbReference type="eggNOG" id="ENOG50335ES">
    <property type="taxonomic scope" value="Bacteria"/>
</dbReference>
<dbReference type="RefSeq" id="WP_015158755.1">
    <property type="nucleotide sequence ID" value="NC_019697.1"/>
</dbReference>